<evidence type="ECO:0000256" key="2">
    <source>
        <dbReference type="ARBA" id="ARBA00022723"/>
    </source>
</evidence>
<dbReference type="PROSITE" id="PS50157">
    <property type="entry name" value="ZINC_FINGER_C2H2_2"/>
    <property type="match status" value="4"/>
</dbReference>
<accession>A0AAV8WIV4</accession>
<keyword evidence="2 8" id="KW-0479">Metal-binding</keyword>
<comment type="subcellular location">
    <subcellularLocation>
        <location evidence="1">Nucleus</location>
    </subcellularLocation>
</comment>
<keyword evidence="13" id="KW-1185">Reference proteome</keyword>
<evidence type="ECO:0000256" key="9">
    <source>
        <dbReference type="SAM" id="MobiDB-lite"/>
    </source>
</evidence>
<dbReference type="GO" id="GO:0008270">
    <property type="term" value="F:zinc ion binding"/>
    <property type="evidence" value="ECO:0007669"/>
    <property type="project" value="UniProtKB-UniRule"/>
</dbReference>
<dbReference type="SUPFAM" id="SSF57667">
    <property type="entry name" value="beta-beta-alpha zinc fingers"/>
    <property type="match status" value="3"/>
</dbReference>
<proteinExistence type="predicted"/>
<dbReference type="InterPro" id="IPR012934">
    <property type="entry name" value="Znf_AD"/>
</dbReference>
<dbReference type="GO" id="GO:0000981">
    <property type="term" value="F:DNA-binding transcription factor activity, RNA polymerase II-specific"/>
    <property type="evidence" value="ECO:0007669"/>
    <property type="project" value="TreeGrafter"/>
</dbReference>
<evidence type="ECO:0000256" key="1">
    <source>
        <dbReference type="ARBA" id="ARBA00004123"/>
    </source>
</evidence>
<keyword evidence="6" id="KW-0539">Nucleus</keyword>
<dbReference type="Pfam" id="PF00096">
    <property type="entry name" value="zf-C2H2"/>
    <property type="match status" value="1"/>
</dbReference>
<dbReference type="PROSITE" id="PS51915">
    <property type="entry name" value="ZAD"/>
    <property type="match status" value="1"/>
</dbReference>
<keyword evidence="3" id="KW-0677">Repeat</keyword>
<gene>
    <name evidence="12" type="ORF">NQ314_021177</name>
</gene>
<feature type="compositionally biased region" description="Acidic residues" evidence="9">
    <location>
        <begin position="389"/>
        <end position="404"/>
    </location>
</feature>
<dbReference type="GO" id="GO:0005634">
    <property type="term" value="C:nucleus"/>
    <property type="evidence" value="ECO:0007669"/>
    <property type="project" value="UniProtKB-SubCell"/>
</dbReference>
<protein>
    <submittedName>
        <fullName evidence="12">Uncharacterized protein</fullName>
    </submittedName>
</protein>
<evidence type="ECO:0000313" key="12">
    <source>
        <dbReference type="EMBL" id="KAJ8926393.1"/>
    </source>
</evidence>
<name>A0AAV8WIV4_9CUCU</name>
<feature type="binding site" evidence="8">
    <location>
        <position position="7"/>
    </location>
    <ligand>
        <name>Zn(2+)</name>
        <dbReference type="ChEBI" id="CHEBI:29105"/>
    </ligand>
</feature>
<feature type="domain" description="C2H2-type" evidence="10">
    <location>
        <begin position="352"/>
        <end position="379"/>
    </location>
</feature>
<comment type="caution">
    <text evidence="12">The sequence shown here is derived from an EMBL/GenBank/DDBJ whole genome shotgun (WGS) entry which is preliminary data.</text>
</comment>
<keyword evidence="4 7" id="KW-0863">Zinc-finger</keyword>
<feature type="domain" description="C2H2-type" evidence="10">
    <location>
        <begin position="259"/>
        <end position="279"/>
    </location>
</feature>
<feature type="domain" description="C2H2-type" evidence="10">
    <location>
        <begin position="324"/>
        <end position="351"/>
    </location>
</feature>
<dbReference type="AlphaFoldDB" id="A0AAV8WIV4"/>
<evidence type="ECO:0000259" key="11">
    <source>
        <dbReference type="PROSITE" id="PS51915"/>
    </source>
</evidence>
<evidence type="ECO:0000256" key="3">
    <source>
        <dbReference type="ARBA" id="ARBA00022737"/>
    </source>
</evidence>
<dbReference type="Gene3D" id="3.30.160.60">
    <property type="entry name" value="Classic Zinc Finger"/>
    <property type="match status" value="3"/>
</dbReference>
<reference evidence="12" key="1">
    <citation type="journal article" date="2023" name="Insect Mol. Biol.">
        <title>Genome sequencing provides insights into the evolution of gene families encoding plant cell wall-degrading enzymes in longhorned beetles.</title>
        <authorList>
            <person name="Shin N.R."/>
            <person name="Okamura Y."/>
            <person name="Kirsch R."/>
            <person name="Pauchet Y."/>
        </authorList>
    </citation>
    <scope>NUCLEOTIDE SEQUENCE</scope>
    <source>
        <strain evidence="12">RBIC_L_NR</strain>
    </source>
</reference>
<feature type="binding site" evidence="8">
    <location>
        <position position="51"/>
    </location>
    <ligand>
        <name>Zn(2+)</name>
        <dbReference type="ChEBI" id="CHEBI:29105"/>
    </ligand>
</feature>
<sequence length="413" mass="48040">MNENIICRLCLEVVPIGYTLVKENIQNTIKALTSIDVTDNDNLPKLSCSKCIFNLYFVDNIRKLIIKSDEKLHSIFSRDGNFNELLKVTNVIISEQGDYHNIEIKEEKVNLNQEPEILKITEITEQCVNSQSELNDEISKQDSVSLGANINYSDSASEDENNIRNIIYIKNNTKPYLYHCKVCNVDFRGHKLYMTHKGKHMKRTCEICGVTTRQDNFNKHMTNHNLGQQVCDICGSIHKSLEGLRTHLFHFHNAKKKPYTCSECGAVFKYSHRLTYHKKESSYRLVIMVYSFRPHQCDSCGKRFFDLGTMKKHVKLIHLKLREHHCKYCQKDYSSRHALKVHVRQHTDETPYVCEICSEGFRQLVSLKTHMAKHDKAEQASTSQIDQLESQEEEEEEDEHEEENMTNVTEGEN</sequence>
<dbReference type="FunFam" id="3.30.160.60:FF:000446">
    <property type="entry name" value="Zinc finger protein"/>
    <property type="match status" value="1"/>
</dbReference>
<evidence type="ECO:0000256" key="7">
    <source>
        <dbReference type="PROSITE-ProRule" id="PRU00042"/>
    </source>
</evidence>
<evidence type="ECO:0000259" key="10">
    <source>
        <dbReference type="PROSITE" id="PS50157"/>
    </source>
</evidence>
<keyword evidence="5 8" id="KW-0862">Zinc</keyword>
<evidence type="ECO:0000256" key="5">
    <source>
        <dbReference type="ARBA" id="ARBA00022833"/>
    </source>
</evidence>
<dbReference type="InterPro" id="IPR013087">
    <property type="entry name" value="Znf_C2H2_type"/>
</dbReference>
<dbReference type="PROSITE" id="PS00028">
    <property type="entry name" value="ZINC_FINGER_C2H2_1"/>
    <property type="match status" value="4"/>
</dbReference>
<organism evidence="12 13">
    <name type="scientific">Rhamnusium bicolor</name>
    <dbReference type="NCBI Taxonomy" id="1586634"/>
    <lineage>
        <taxon>Eukaryota</taxon>
        <taxon>Metazoa</taxon>
        <taxon>Ecdysozoa</taxon>
        <taxon>Arthropoda</taxon>
        <taxon>Hexapoda</taxon>
        <taxon>Insecta</taxon>
        <taxon>Pterygota</taxon>
        <taxon>Neoptera</taxon>
        <taxon>Endopterygota</taxon>
        <taxon>Coleoptera</taxon>
        <taxon>Polyphaga</taxon>
        <taxon>Cucujiformia</taxon>
        <taxon>Chrysomeloidea</taxon>
        <taxon>Cerambycidae</taxon>
        <taxon>Lepturinae</taxon>
        <taxon>Rhagiini</taxon>
        <taxon>Rhamnusium</taxon>
    </lineage>
</organism>
<feature type="domain" description="C2H2-type" evidence="10">
    <location>
        <begin position="295"/>
        <end position="323"/>
    </location>
</feature>
<feature type="binding site" evidence="8">
    <location>
        <position position="10"/>
    </location>
    <ligand>
        <name>Zn(2+)</name>
        <dbReference type="ChEBI" id="CHEBI:29105"/>
    </ligand>
</feature>
<dbReference type="PANTHER" id="PTHR24394">
    <property type="entry name" value="ZINC FINGER PROTEIN"/>
    <property type="match status" value="1"/>
</dbReference>
<dbReference type="Pfam" id="PF07776">
    <property type="entry name" value="zf-AD"/>
    <property type="match status" value="1"/>
</dbReference>
<dbReference type="Proteomes" id="UP001162156">
    <property type="component" value="Unassembled WGS sequence"/>
</dbReference>
<dbReference type="EMBL" id="JANEYF010005896">
    <property type="protein sequence ID" value="KAJ8926393.1"/>
    <property type="molecule type" value="Genomic_DNA"/>
</dbReference>
<feature type="binding site" evidence="8">
    <location>
        <position position="48"/>
    </location>
    <ligand>
        <name>Zn(2+)</name>
        <dbReference type="ChEBI" id="CHEBI:29105"/>
    </ligand>
</feature>
<evidence type="ECO:0000313" key="13">
    <source>
        <dbReference type="Proteomes" id="UP001162156"/>
    </source>
</evidence>
<evidence type="ECO:0000256" key="6">
    <source>
        <dbReference type="ARBA" id="ARBA00023242"/>
    </source>
</evidence>
<evidence type="ECO:0000256" key="8">
    <source>
        <dbReference type="PROSITE-ProRule" id="PRU01263"/>
    </source>
</evidence>
<dbReference type="InterPro" id="IPR036236">
    <property type="entry name" value="Znf_C2H2_sf"/>
</dbReference>
<dbReference type="SUPFAM" id="SSF57716">
    <property type="entry name" value="Glucocorticoid receptor-like (DNA-binding domain)"/>
    <property type="match status" value="1"/>
</dbReference>
<evidence type="ECO:0000256" key="4">
    <source>
        <dbReference type="ARBA" id="ARBA00022771"/>
    </source>
</evidence>
<feature type="compositionally biased region" description="Polar residues" evidence="9">
    <location>
        <begin position="379"/>
        <end position="388"/>
    </location>
</feature>
<dbReference type="SMART" id="SM00355">
    <property type="entry name" value="ZnF_C2H2"/>
    <property type="match status" value="7"/>
</dbReference>
<feature type="domain" description="ZAD" evidence="11">
    <location>
        <begin position="5"/>
        <end position="75"/>
    </location>
</feature>
<feature type="region of interest" description="Disordered" evidence="9">
    <location>
        <begin position="374"/>
        <end position="413"/>
    </location>
</feature>
<dbReference type="PANTHER" id="PTHR24394:SF29">
    <property type="entry name" value="MYONEURIN"/>
    <property type="match status" value="1"/>
</dbReference>